<evidence type="ECO:0000313" key="4">
    <source>
        <dbReference type="Proteomes" id="UP001165121"/>
    </source>
</evidence>
<keyword evidence="2" id="KW-0812">Transmembrane</keyword>
<dbReference type="OrthoDB" id="126343at2759"/>
<keyword evidence="4" id="KW-1185">Reference proteome</keyword>
<accession>A0A9W6XCS5</accession>
<dbReference type="AlphaFoldDB" id="A0A9W6XCS5"/>
<evidence type="ECO:0000313" key="3">
    <source>
        <dbReference type="EMBL" id="GMF35953.1"/>
    </source>
</evidence>
<gene>
    <name evidence="3" type="ORF">Pfra01_000966000</name>
</gene>
<protein>
    <submittedName>
        <fullName evidence="3">Unnamed protein product</fullName>
    </submittedName>
</protein>
<dbReference type="Proteomes" id="UP001165121">
    <property type="component" value="Unassembled WGS sequence"/>
</dbReference>
<feature type="transmembrane region" description="Helical" evidence="2">
    <location>
        <begin position="264"/>
        <end position="285"/>
    </location>
</feature>
<feature type="region of interest" description="Disordered" evidence="1">
    <location>
        <begin position="231"/>
        <end position="254"/>
    </location>
</feature>
<dbReference type="EMBL" id="BSXT01000903">
    <property type="protein sequence ID" value="GMF35953.1"/>
    <property type="molecule type" value="Genomic_DNA"/>
</dbReference>
<evidence type="ECO:0000256" key="1">
    <source>
        <dbReference type="SAM" id="MobiDB-lite"/>
    </source>
</evidence>
<organism evidence="3 4">
    <name type="scientific">Phytophthora fragariaefolia</name>
    <dbReference type="NCBI Taxonomy" id="1490495"/>
    <lineage>
        <taxon>Eukaryota</taxon>
        <taxon>Sar</taxon>
        <taxon>Stramenopiles</taxon>
        <taxon>Oomycota</taxon>
        <taxon>Peronosporomycetes</taxon>
        <taxon>Peronosporales</taxon>
        <taxon>Peronosporaceae</taxon>
        <taxon>Phytophthora</taxon>
    </lineage>
</organism>
<keyword evidence="2" id="KW-1133">Transmembrane helix</keyword>
<proteinExistence type="predicted"/>
<keyword evidence="2" id="KW-0472">Membrane</keyword>
<comment type="caution">
    <text evidence="3">The sequence shown here is derived from an EMBL/GenBank/DDBJ whole genome shotgun (WGS) entry which is preliminary data.</text>
</comment>
<sequence>MPSQRHFAFYRVTANRFATMSRVCVFLTFVAIVHVFSTSVTAVKYDIMANYLSDECNSTNPYIVYARQNGGCEDDVCYAFDAREHASTDCSKQDYIQVMRDFFGDAPYIIHTLYSDDDCSTFEYAVGFLATNSCLGGTVTAGLYYQASLSADGVATVIPYYVHIGSMGSMVGDSSCSSTNVTVAMADDDILRNHSCALLADISAAYDYFTNDSVNSVSSYEWYTSNDVGGSQSNASGEASAGDSLTGSSGSVTAENSGDSIDTAAIAGIVVGAVVVAVAIFYALIGRRRKGKNTGTRSNTNNAESSDNGLVVEGQRGLWNDEVITAKRIPRDKVKVKKLIRREPSERYTLGLSIDNKLLSKCF</sequence>
<name>A0A9W6XCS5_9STRA</name>
<evidence type="ECO:0000256" key="2">
    <source>
        <dbReference type="SAM" id="Phobius"/>
    </source>
</evidence>
<reference evidence="3" key="1">
    <citation type="submission" date="2023-04" db="EMBL/GenBank/DDBJ databases">
        <title>Phytophthora fragariaefolia NBRC 109709.</title>
        <authorList>
            <person name="Ichikawa N."/>
            <person name="Sato H."/>
            <person name="Tonouchi N."/>
        </authorList>
    </citation>
    <scope>NUCLEOTIDE SEQUENCE</scope>
    <source>
        <strain evidence="3">NBRC 109709</strain>
    </source>
</reference>